<dbReference type="AlphaFoldDB" id="A0AAW4WCZ4"/>
<accession>A0AAW4WCZ4</accession>
<gene>
    <name evidence="1" type="ORF">LKD40_13750</name>
</gene>
<keyword evidence="2" id="KW-1185">Reference proteome</keyword>
<evidence type="ECO:0000313" key="2">
    <source>
        <dbReference type="Proteomes" id="UP001198612"/>
    </source>
</evidence>
<organism evidence="1 2">
    <name type="scientific">Blautia fusiformis</name>
    <dbReference type="NCBI Taxonomy" id="2881264"/>
    <lineage>
        <taxon>Bacteria</taxon>
        <taxon>Bacillati</taxon>
        <taxon>Bacillota</taxon>
        <taxon>Clostridia</taxon>
        <taxon>Lachnospirales</taxon>
        <taxon>Lachnospiraceae</taxon>
        <taxon>Blautia</taxon>
    </lineage>
</organism>
<dbReference type="EMBL" id="JAJEQQ010000026">
    <property type="protein sequence ID" value="MCC2228852.1"/>
    <property type="molecule type" value="Genomic_DNA"/>
</dbReference>
<dbReference type="RefSeq" id="WP_227589047.1">
    <property type="nucleotide sequence ID" value="NZ_JAJEQQ010000026.1"/>
</dbReference>
<dbReference type="Proteomes" id="UP001198612">
    <property type="component" value="Unassembled WGS sequence"/>
</dbReference>
<comment type="caution">
    <text evidence="1">The sequence shown here is derived from an EMBL/GenBank/DDBJ whole genome shotgun (WGS) entry which is preliminary data.</text>
</comment>
<proteinExistence type="predicted"/>
<protein>
    <submittedName>
        <fullName evidence="1">Uncharacterized protein</fullName>
    </submittedName>
</protein>
<evidence type="ECO:0000313" key="1">
    <source>
        <dbReference type="EMBL" id="MCC2228852.1"/>
    </source>
</evidence>
<sequence>MNDKIKDNATGNMETLGVSFNVPLIPIPISDSASFGAQQYGHSHHKEVVPKKPGRKIPKAVFTTSGINNPILKIKNKQSGICHIEAIIIAPLPIKDCPGVKITVDGEIILLTHTNNANIKAANIIFSETVINSV</sequence>
<name>A0AAW4WCZ4_9FIRM</name>
<reference evidence="1 2" key="1">
    <citation type="submission" date="2021-10" db="EMBL/GenBank/DDBJ databases">
        <title>Anaerobic single-cell dispensing facilitates the cultivation of human gut bacteria.</title>
        <authorList>
            <person name="Afrizal A."/>
        </authorList>
    </citation>
    <scope>NUCLEOTIDE SEQUENCE [LARGE SCALE GENOMIC DNA]</scope>
    <source>
        <strain evidence="1 2">CLA-AA-H217</strain>
    </source>
</reference>